<dbReference type="EMBL" id="CAEZTA010000004">
    <property type="protein sequence ID" value="CAB4549117.1"/>
    <property type="molecule type" value="Genomic_DNA"/>
</dbReference>
<dbReference type="InterPro" id="IPR051910">
    <property type="entry name" value="ComF/GntX_DNA_util-trans"/>
</dbReference>
<dbReference type="PANTHER" id="PTHR47505">
    <property type="entry name" value="DNA UTILIZATION PROTEIN YHGH"/>
    <property type="match status" value="1"/>
</dbReference>
<dbReference type="InterPro" id="IPR029057">
    <property type="entry name" value="PRTase-like"/>
</dbReference>
<evidence type="ECO:0000256" key="1">
    <source>
        <dbReference type="ARBA" id="ARBA00008007"/>
    </source>
</evidence>
<evidence type="ECO:0000313" key="3">
    <source>
        <dbReference type="EMBL" id="CAB4549117.1"/>
    </source>
</evidence>
<dbReference type="Gene3D" id="3.40.50.2020">
    <property type="match status" value="1"/>
</dbReference>
<proteinExistence type="inferred from homology"/>
<dbReference type="InterPro" id="IPR000836">
    <property type="entry name" value="PRTase_dom"/>
</dbReference>
<dbReference type="AlphaFoldDB" id="A0A6J6CD35"/>
<dbReference type="EMBL" id="CAFAAX010000003">
    <property type="protein sequence ID" value="CAB4802599.1"/>
    <property type="molecule type" value="Genomic_DNA"/>
</dbReference>
<evidence type="ECO:0000259" key="2">
    <source>
        <dbReference type="Pfam" id="PF00156"/>
    </source>
</evidence>
<protein>
    <submittedName>
        <fullName evidence="3">Unannotated protein</fullName>
    </submittedName>
</protein>
<dbReference type="Pfam" id="PF00156">
    <property type="entry name" value="Pribosyltran"/>
    <property type="match status" value="1"/>
</dbReference>
<name>A0A6J6CD35_9ZZZZ</name>
<organism evidence="3">
    <name type="scientific">freshwater metagenome</name>
    <dbReference type="NCBI Taxonomy" id="449393"/>
    <lineage>
        <taxon>unclassified sequences</taxon>
        <taxon>metagenomes</taxon>
        <taxon>ecological metagenomes</taxon>
    </lineage>
</organism>
<comment type="similarity">
    <text evidence="1">Belongs to the ComF/GntX family.</text>
</comment>
<accession>A0A6J6CD35</accession>
<feature type="domain" description="Phosphoribosyltransferase" evidence="2">
    <location>
        <begin position="115"/>
        <end position="214"/>
    </location>
</feature>
<dbReference type="PANTHER" id="PTHR47505:SF1">
    <property type="entry name" value="DNA UTILIZATION PROTEIN YHGH"/>
    <property type="match status" value="1"/>
</dbReference>
<dbReference type="CDD" id="cd06223">
    <property type="entry name" value="PRTases_typeI"/>
    <property type="match status" value="1"/>
</dbReference>
<evidence type="ECO:0000313" key="4">
    <source>
        <dbReference type="EMBL" id="CAB4802599.1"/>
    </source>
</evidence>
<sequence>MFSLSEILFPSRCIGCSSLGISICSACRLNWHPHIYKREILVLGSTFPVLSAVQYSPIASRVLLSAKESQIFAADLLISKGLKHSLQYFINHYGSGTLISVPSRKSATRKRGRDFLKEITSSLATEMKLPAAFPLSHRRKVRDQSQLNIEERSQNISGAFEVSTQFAARNSQGNIAPKLIVIDDLITTGATLTEAIRALRTAGFTVLGAVTSCTAKPLR</sequence>
<reference evidence="3" key="1">
    <citation type="submission" date="2020-05" db="EMBL/GenBank/DDBJ databases">
        <authorList>
            <person name="Chiriac C."/>
            <person name="Salcher M."/>
            <person name="Ghai R."/>
            <person name="Kavagutti S V."/>
        </authorList>
    </citation>
    <scope>NUCLEOTIDE SEQUENCE</scope>
</reference>
<dbReference type="SUPFAM" id="SSF53271">
    <property type="entry name" value="PRTase-like"/>
    <property type="match status" value="1"/>
</dbReference>
<gene>
    <name evidence="3" type="ORF">UFOPK1541_00105</name>
    <name evidence="4" type="ORF">UFOPK3119_00076</name>
</gene>